<sequence length="473" mass="53369">MCLITPIEENGINIAEKTYGQDNRDSDKFLQAHNSSQLYSLALHLTMHSRYLSRPLVTVANHAFNIDGLFQMRDDDFKQAMKTSKDVFIYIYNKIKDHSSFQNHSTCKQLPISHQLALTLERLGSNGNAGLVGKFARNFNVGHGTVVLITRRVIRAINSYKEEYIKWPNSHRQCEISYLMRQEGFEGCMGFINGTTFPLCQKPAWQGEVYFDRKTVYSINAQVLCDCDKRIIAIMAGWPGSCADSMVYKNMGLYKNPHKFFDIGQYLLADSAPVSQSLSKSQSRSNPHSNSQSHEDFFSFTFAPKPETIHHQCLQNSLLNSIQNANLNPNLNLILTHSYLHHHLQNRPNTTTTTTNVNTTPTTKLLSPPSSNENFNPSVDFSGHSLTTSISPLNSSFNSSIKPFTSQFAYNVPPTTSSIQSNLITPQNISLISSFIISIKFFILYPSNLINPQNISFISSFIISIKFFILYPS</sequence>
<evidence type="ECO:0000256" key="1">
    <source>
        <dbReference type="ARBA" id="ARBA00001968"/>
    </source>
</evidence>
<comment type="similarity">
    <text evidence="3">Belongs to the HARBI1 family.</text>
</comment>
<proteinExistence type="inferred from homology"/>
<keyword evidence="4" id="KW-0540">Nuclease</keyword>
<dbReference type="InterPro" id="IPR045249">
    <property type="entry name" value="HARBI1-like"/>
</dbReference>
<evidence type="ECO:0000256" key="4">
    <source>
        <dbReference type="ARBA" id="ARBA00022722"/>
    </source>
</evidence>
<keyword evidence="5" id="KW-0479">Metal-binding</keyword>
<evidence type="ECO:0000313" key="11">
    <source>
        <dbReference type="Proteomes" id="UP000765509"/>
    </source>
</evidence>
<dbReference type="InterPro" id="IPR027806">
    <property type="entry name" value="HARBI1_dom"/>
</dbReference>
<evidence type="ECO:0000313" key="10">
    <source>
        <dbReference type="EMBL" id="MBW0525384.1"/>
    </source>
</evidence>
<keyword evidence="6" id="KW-0378">Hydrolase</keyword>
<feature type="region of interest" description="Disordered" evidence="8">
    <location>
        <begin position="347"/>
        <end position="371"/>
    </location>
</feature>
<dbReference type="AlphaFoldDB" id="A0A9Q3I477"/>
<dbReference type="Pfam" id="PF13359">
    <property type="entry name" value="DDE_Tnp_4"/>
    <property type="match status" value="1"/>
</dbReference>
<organism evidence="10 11">
    <name type="scientific">Austropuccinia psidii MF-1</name>
    <dbReference type="NCBI Taxonomy" id="1389203"/>
    <lineage>
        <taxon>Eukaryota</taxon>
        <taxon>Fungi</taxon>
        <taxon>Dikarya</taxon>
        <taxon>Basidiomycota</taxon>
        <taxon>Pucciniomycotina</taxon>
        <taxon>Pucciniomycetes</taxon>
        <taxon>Pucciniales</taxon>
        <taxon>Sphaerophragmiaceae</taxon>
        <taxon>Austropuccinia</taxon>
    </lineage>
</organism>
<gene>
    <name evidence="10" type="ORF">O181_065099</name>
</gene>
<dbReference type="OrthoDB" id="2502344at2759"/>
<dbReference type="GO" id="GO:0016787">
    <property type="term" value="F:hydrolase activity"/>
    <property type="evidence" value="ECO:0007669"/>
    <property type="project" value="UniProtKB-KW"/>
</dbReference>
<reference evidence="10" key="1">
    <citation type="submission" date="2021-03" db="EMBL/GenBank/DDBJ databases">
        <title>Draft genome sequence of rust myrtle Austropuccinia psidii MF-1, a brazilian biotype.</title>
        <authorList>
            <person name="Quecine M.C."/>
            <person name="Pachon D.M.R."/>
            <person name="Bonatelli M.L."/>
            <person name="Correr F.H."/>
            <person name="Franceschini L.M."/>
            <person name="Leite T.F."/>
            <person name="Margarido G.R.A."/>
            <person name="Almeida C.A."/>
            <person name="Ferrarezi J.A."/>
            <person name="Labate C.A."/>
        </authorList>
    </citation>
    <scope>NUCLEOTIDE SEQUENCE</scope>
    <source>
        <strain evidence="10">MF-1</strain>
    </source>
</reference>
<keyword evidence="7" id="KW-0539">Nucleus</keyword>
<keyword evidence="11" id="KW-1185">Reference proteome</keyword>
<dbReference type="GO" id="GO:0005634">
    <property type="term" value="C:nucleus"/>
    <property type="evidence" value="ECO:0007669"/>
    <property type="project" value="UniProtKB-SubCell"/>
</dbReference>
<protein>
    <recommendedName>
        <fullName evidence="9">DDE Tnp4 domain-containing protein</fullName>
    </recommendedName>
</protein>
<dbReference type="PANTHER" id="PTHR22930">
    <property type="match status" value="1"/>
</dbReference>
<evidence type="ECO:0000256" key="3">
    <source>
        <dbReference type="ARBA" id="ARBA00006958"/>
    </source>
</evidence>
<comment type="cofactor">
    <cofactor evidence="1">
        <name>a divalent metal cation</name>
        <dbReference type="ChEBI" id="CHEBI:60240"/>
    </cofactor>
</comment>
<dbReference type="EMBL" id="AVOT02031776">
    <property type="protein sequence ID" value="MBW0525384.1"/>
    <property type="molecule type" value="Genomic_DNA"/>
</dbReference>
<feature type="domain" description="DDE Tnp4" evidence="9">
    <location>
        <begin position="193"/>
        <end position="272"/>
    </location>
</feature>
<comment type="caution">
    <text evidence="10">The sequence shown here is derived from an EMBL/GenBank/DDBJ whole genome shotgun (WGS) entry which is preliminary data.</text>
</comment>
<evidence type="ECO:0000256" key="8">
    <source>
        <dbReference type="SAM" id="MobiDB-lite"/>
    </source>
</evidence>
<dbReference type="GO" id="GO:0046872">
    <property type="term" value="F:metal ion binding"/>
    <property type="evidence" value="ECO:0007669"/>
    <property type="project" value="UniProtKB-KW"/>
</dbReference>
<evidence type="ECO:0000256" key="6">
    <source>
        <dbReference type="ARBA" id="ARBA00022801"/>
    </source>
</evidence>
<evidence type="ECO:0000259" key="9">
    <source>
        <dbReference type="Pfam" id="PF13359"/>
    </source>
</evidence>
<dbReference type="GO" id="GO:0004518">
    <property type="term" value="F:nuclease activity"/>
    <property type="evidence" value="ECO:0007669"/>
    <property type="project" value="UniProtKB-KW"/>
</dbReference>
<name>A0A9Q3I477_9BASI</name>
<comment type="subcellular location">
    <subcellularLocation>
        <location evidence="2">Nucleus</location>
    </subcellularLocation>
</comment>
<evidence type="ECO:0000256" key="2">
    <source>
        <dbReference type="ARBA" id="ARBA00004123"/>
    </source>
</evidence>
<evidence type="ECO:0000256" key="5">
    <source>
        <dbReference type="ARBA" id="ARBA00022723"/>
    </source>
</evidence>
<feature type="compositionally biased region" description="Low complexity" evidence="8">
    <location>
        <begin position="348"/>
        <end position="371"/>
    </location>
</feature>
<evidence type="ECO:0000256" key="7">
    <source>
        <dbReference type="ARBA" id="ARBA00023242"/>
    </source>
</evidence>
<dbReference type="Proteomes" id="UP000765509">
    <property type="component" value="Unassembled WGS sequence"/>
</dbReference>
<dbReference type="PANTHER" id="PTHR22930:SF85">
    <property type="entry name" value="GH03217P-RELATED"/>
    <property type="match status" value="1"/>
</dbReference>
<accession>A0A9Q3I477</accession>